<dbReference type="InterPro" id="IPR038519">
    <property type="entry name" value="MCP_C_sf"/>
</dbReference>
<evidence type="ECO:0000313" key="3">
    <source>
        <dbReference type="EMBL" id="QHS96019.1"/>
    </source>
</evidence>
<sequence length="564" mass="64497">MSGGLIQLVSASNQDIVLTGNPSKTFFKSTYHKYTNFSLQKFRLDFEGARTLRLSEESNFTFKVKRYADLLMDCYLSVDLPNIWSPIFPPNTDAASTENNTGAWIPYEFKWIENIGAQMISRITITCGNQTLQEYSGAYMLAMAQRDFSTEKKALFDKMIGNVPELTDPANSGSRINSYPNAYYTTNPVGAEPSIRGRTLYIPLNSWFTMKSQMAFPLVALQYNELQINVTMRPIQELFQIRDVMDSVNNYPYIAPNFNLYYMQFYRFLQTPPDIELGVGSYTDTRTLWNADVHLNCTYCFLSNAESRIFALNEQKYLFRQVRENVFYNVTGANRIQLDSIGMISNYTFYLQRSDANLRNEWSNYTNWPYNYLPYDLTQAPTSGDYKITRTNPDGSTTVVYIGPGVNADDKLTGWLLTGNYNLENEKNILVSMALLLDGSYRENVQPVGVYNYVEKYTRTAGNAPDGLYVYNFCMNTSPFDLQPSGAINMSRFTTIEFEMNTIVPSLDPYAQSLTICDPETGQIIGINKPTWRIYNYNFNLVVFEERINMVTFVGGNCGLMYAT</sequence>
<dbReference type="GO" id="GO:0005198">
    <property type="term" value="F:structural molecule activity"/>
    <property type="evidence" value="ECO:0007669"/>
    <property type="project" value="InterPro"/>
</dbReference>
<dbReference type="InterPro" id="IPR007542">
    <property type="entry name" value="MCP_C"/>
</dbReference>
<dbReference type="EMBL" id="MN739262">
    <property type="protein sequence ID" value="QHS96019.1"/>
    <property type="molecule type" value="Genomic_DNA"/>
</dbReference>
<dbReference type="AlphaFoldDB" id="A0A6C0BWU9"/>
<evidence type="ECO:0008006" key="4">
    <source>
        <dbReference type="Google" id="ProtNLM"/>
    </source>
</evidence>
<dbReference type="InterPro" id="IPR031654">
    <property type="entry name" value="Capsid_N"/>
</dbReference>
<name>A0A6C0BWU9_9ZZZZ</name>
<proteinExistence type="predicted"/>
<reference evidence="3" key="1">
    <citation type="journal article" date="2020" name="Nature">
        <title>Giant virus diversity and host interactions through global metagenomics.</title>
        <authorList>
            <person name="Schulz F."/>
            <person name="Roux S."/>
            <person name="Paez-Espino D."/>
            <person name="Jungbluth S."/>
            <person name="Walsh D.A."/>
            <person name="Denef V.J."/>
            <person name="McMahon K.D."/>
            <person name="Konstantinidis K.T."/>
            <person name="Eloe-Fadrosh E.A."/>
            <person name="Kyrpides N.C."/>
            <person name="Woyke T."/>
        </authorList>
    </citation>
    <scope>NUCLEOTIDE SEQUENCE</scope>
    <source>
        <strain evidence="3">GVMAG-M-3300019093-7</strain>
    </source>
</reference>
<dbReference type="Pfam" id="PF16903">
    <property type="entry name" value="Capsid_N"/>
    <property type="match status" value="1"/>
</dbReference>
<evidence type="ECO:0000259" key="1">
    <source>
        <dbReference type="Pfam" id="PF04451"/>
    </source>
</evidence>
<protein>
    <recommendedName>
        <fullName evidence="4">Major capsid protein N-terminal domain-containing protein</fullName>
    </recommendedName>
</protein>
<dbReference type="Pfam" id="PF04451">
    <property type="entry name" value="Capsid_NCLDV"/>
    <property type="match status" value="1"/>
</dbReference>
<dbReference type="InterPro" id="IPR016112">
    <property type="entry name" value="VP_dsDNA_II"/>
</dbReference>
<evidence type="ECO:0000259" key="2">
    <source>
        <dbReference type="Pfam" id="PF16903"/>
    </source>
</evidence>
<feature type="domain" description="Major capsid protein N-terminal" evidence="2">
    <location>
        <begin position="25"/>
        <end position="255"/>
    </location>
</feature>
<accession>A0A6C0BWU9</accession>
<dbReference type="SUPFAM" id="SSF49749">
    <property type="entry name" value="Group II dsDNA viruses VP"/>
    <property type="match status" value="2"/>
</dbReference>
<dbReference type="Gene3D" id="2.70.9.10">
    <property type="entry name" value="Adenovirus Type 2 Hexon, domain 4"/>
    <property type="match status" value="1"/>
</dbReference>
<feature type="domain" description="Major capsid protein C-terminal" evidence="1">
    <location>
        <begin position="307"/>
        <end position="544"/>
    </location>
</feature>
<dbReference type="Gene3D" id="2.70.9.20">
    <property type="entry name" value="Major capsid protein Vp54"/>
    <property type="match status" value="1"/>
</dbReference>
<organism evidence="3">
    <name type="scientific">viral metagenome</name>
    <dbReference type="NCBI Taxonomy" id="1070528"/>
    <lineage>
        <taxon>unclassified sequences</taxon>
        <taxon>metagenomes</taxon>
        <taxon>organismal metagenomes</taxon>
    </lineage>
</organism>